<organism evidence="5 6">
    <name type="scientific">Rhynocoris fuscipes</name>
    <dbReference type="NCBI Taxonomy" id="488301"/>
    <lineage>
        <taxon>Eukaryota</taxon>
        <taxon>Metazoa</taxon>
        <taxon>Ecdysozoa</taxon>
        <taxon>Arthropoda</taxon>
        <taxon>Hexapoda</taxon>
        <taxon>Insecta</taxon>
        <taxon>Pterygota</taxon>
        <taxon>Neoptera</taxon>
        <taxon>Paraneoptera</taxon>
        <taxon>Hemiptera</taxon>
        <taxon>Heteroptera</taxon>
        <taxon>Panheteroptera</taxon>
        <taxon>Cimicomorpha</taxon>
        <taxon>Reduviidae</taxon>
        <taxon>Harpactorinae</taxon>
        <taxon>Harpactorini</taxon>
        <taxon>Rhynocoris</taxon>
    </lineage>
</organism>
<dbReference type="GO" id="GO:0032259">
    <property type="term" value="P:methylation"/>
    <property type="evidence" value="ECO:0007669"/>
    <property type="project" value="UniProtKB-KW"/>
</dbReference>
<reference evidence="5 6" key="1">
    <citation type="submission" date="2022-12" db="EMBL/GenBank/DDBJ databases">
        <title>Chromosome-level genome assembly of true bugs.</title>
        <authorList>
            <person name="Ma L."/>
            <person name="Li H."/>
        </authorList>
    </citation>
    <scope>NUCLEOTIDE SEQUENCE [LARGE SCALE GENOMIC DNA]</scope>
    <source>
        <strain evidence="5">Lab_2022b</strain>
    </source>
</reference>
<accession>A0AAW1CLH2</accession>
<evidence type="ECO:0000256" key="2">
    <source>
        <dbReference type="ARBA" id="ARBA00022603"/>
    </source>
</evidence>
<dbReference type="GO" id="GO:0008173">
    <property type="term" value="F:RNA methyltransferase activity"/>
    <property type="evidence" value="ECO:0007669"/>
    <property type="project" value="UniProtKB-ARBA"/>
</dbReference>
<dbReference type="EC" id="2.1.1.-" evidence="4"/>
<dbReference type="AlphaFoldDB" id="A0AAW1CLH2"/>
<dbReference type="GO" id="GO:0008757">
    <property type="term" value="F:S-adenosylmethionine-dependent methyltransferase activity"/>
    <property type="evidence" value="ECO:0007669"/>
    <property type="project" value="UniProtKB-ARBA"/>
</dbReference>
<dbReference type="PIRSF" id="PIRSF037755">
    <property type="entry name" value="Mettl2_prd"/>
    <property type="match status" value="1"/>
</dbReference>
<protein>
    <recommendedName>
        <fullName evidence="4">tRNA N(3)-methylcytidine methyltransferase</fullName>
        <ecNumber evidence="4">2.1.1.-</ecNumber>
    </recommendedName>
</protein>
<dbReference type="CDD" id="cd02440">
    <property type="entry name" value="AdoMet_MTases"/>
    <property type="match status" value="1"/>
</dbReference>
<comment type="similarity">
    <text evidence="1 4">Belongs to the methyltransferase superfamily. METL family.</text>
</comment>
<comment type="caution">
    <text evidence="5">The sequence shown here is derived from an EMBL/GenBank/DDBJ whole genome shotgun (WGS) entry which is preliminary data.</text>
</comment>
<evidence type="ECO:0000256" key="3">
    <source>
        <dbReference type="ARBA" id="ARBA00022679"/>
    </source>
</evidence>
<dbReference type="PANTHER" id="PTHR22809:SF5">
    <property type="entry name" value="TRNA N(3)-METHYLCYTIDINE METHYLTRANSFERASE METTL6"/>
    <property type="match status" value="1"/>
</dbReference>
<comment type="function">
    <text evidence="4">S-adenosyl-L-methionine-dependent methyltransferase.</text>
</comment>
<dbReference type="InterPro" id="IPR029063">
    <property type="entry name" value="SAM-dependent_MTases_sf"/>
</dbReference>
<evidence type="ECO:0000256" key="4">
    <source>
        <dbReference type="PIRNR" id="PIRNR037755"/>
    </source>
</evidence>
<evidence type="ECO:0000313" key="6">
    <source>
        <dbReference type="Proteomes" id="UP001461498"/>
    </source>
</evidence>
<evidence type="ECO:0000313" key="5">
    <source>
        <dbReference type="EMBL" id="KAK9498340.1"/>
    </source>
</evidence>
<dbReference type="PANTHER" id="PTHR22809">
    <property type="entry name" value="METHYLTRANSFERASE-RELATED"/>
    <property type="match status" value="1"/>
</dbReference>
<dbReference type="EMBL" id="JAPXFL010000012">
    <property type="protein sequence ID" value="KAK9498340.1"/>
    <property type="molecule type" value="Genomic_DNA"/>
</dbReference>
<dbReference type="InterPro" id="IPR026113">
    <property type="entry name" value="METTL2/6/8-like"/>
</dbReference>
<dbReference type="Pfam" id="PF13489">
    <property type="entry name" value="Methyltransf_23"/>
    <property type="match status" value="1"/>
</dbReference>
<keyword evidence="2 4" id="KW-0489">Methyltransferase</keyword>
<sequence length="270" mass="31327">MNMEESVESVSLVAKVLTKDEQNILEQQNNRPLSDFTKSKFEKNAQKHWDLFYKRNCERFFKNRYWTMKEFEELSDGGNRKILLEVGCGVGNLLYPLIEEGLFLKIYACDFSPRAIQLVKENPRYNPEIITAFQADLTVADSLSCNVKEAVDIVTMVFVLSAIAPSLFSNAIRNLAAVLKPGGIVFFRDYGLYDMAQLRFKPGHKIADQYYVRQDGTRSYFFTIEELRKLFANEGFTELSNTYVNRRTVNRKECIDVPRIFIQAKFQKKL</sequence>
<keyword evidence="6" id="KW-1185">Reference proteome</keyword>
<gene>
    <name evidence="5" type="ORF">O3M35_002995</name>
</gene>
<proteinExistence type="inferred from homology"/>
<evidence type="ECO:0000256" key="1">
    <source>
        <dbReference type="ARBA" id="ARBA00009725"/>
    </source>
</evidence>
<keyword evidence="3 4" id="KW-0808">Transferase</keyword>
<name>A0AAW1CLH2_9HEMI</name>
<dbReference type="Gene3D" id="3.40.50.150">
    <property type="entry name" value="Vaccinia Virus protein VP39"/>
    <property type="match status" value="1"/>
</dbReference>
<dbReference type="Proteomes" id="UP001461498">
    <property type="component" value="Unassembled WGS sequence"/>
</dbReference>
<dbReference type="SUPFAM" id="SSF53335">
    <property type="entry name" value="S-adenosyl-L-methionine-dependent methyltransferases"/>
    <property type="match status" value="1"/>
</dbReference>